<proteinExistence type="predicted"/>
<dbReference type="AlphaFoldDB" id="A0A8X6QQA8"/>
<organism evidence="1 2">
    <name type="scientific">Nephila pilipes</name>
    <name type="common">Giant wood spider</name>
    <name type="synonym">Nephila maculata</name>
    <dbReference type="NCBI Taxonomy" id="299642"/>
    <lineage>
        <taxon>Eukaryota</taxon>
        <taxon>Metazoa</taxon>
        <taxon>Ecdysozoa</taxon>
        <taxon>Arthropoda</taxon>
        <taxon>Chelicerata</taxon>
        <taxon>Arachnida</taxon>
        <taxon>Araneae</taxon>
        <taxon>Araneomorphae</taxon>
        <taxon>Entelegynae</taxon>
        <taxon>Araneoidea</taxon>
        <taxon>Nephilidae</taxon>
        <taxon>Nephila</taxon>
    </lineage>
</organism>
<dbReference type="EMBL" id="BMAW01034875">
    <property type="protein sequence ID" value="GFU37092.1"/>
    <property type="molecule type" value="Genomic_DNA"/>
</dbReference>
<gene>
    <name evidence="1" type="ORF">NPIL_591611</name>
</gene>
<dbReference type="OrthoDB" id="8065943at2759"/>
<reference evidence="1" key="1">
    <citation type="submission" date="2020-08" db="EMBL/GenBank/DDBJ databases">
        <title>Multicomponent nature underlies the extraordinary mechanical properties of spider dragline silk.</title>
        <authorList>
            <person name="Kono N."/>
            <person name="Nakamura H."/>
            <person name="Mori M."/>
            <person name="Yoshida Y."/>
            <person name="Ohtoshi R."/>
            <person name="Malay A.D."/>
            <person name="Moran D.A.P."/>
            <person name="Tomita M."/>
            <person name="Numata K."/>
            <person name="Arakawa K."/>
        </authorList>
    </citation>
    <scope>NUCLEOTIDE SEQUENCE</scope>
</reference>
<accession>A0A8X6QQA8</accession>
<dbReference type="Proteomes" id="UP000887013">
    <property type="component" value="Unassembled WGS sequence"/>
</dbReference>
<evidence type="ECO:0000313" key="2">
    <source>
        <dbReference type="Proteomes" id="UP000887013"/>
    </source>
</evidence>
<comment type="caution">
    <text evidence="1">The sequence shown here is derived from an EMBL/GenBank/DDBJ whole genome shotgun (WGS) entry which is preliminary data.</text>
</comment>
<protein>
    <submittedName>
        <fullName evidence="1">Uncharacterized protein</fullName>
    </submittedName>
</protein>
<sequence>MYKTEILTQYFNSMRELANRCDSNIDEESVIQYVINGIDGHRSDNIILRGHLSKSCPNRLCGPRCLSCNLYGHKSFECRRTDLNNNSTPPSGVNAVHELRSPINMCKVVIISGRKLYGLVDIANDQKARGNPSDDSVNINRELCDNDGKMCVSSNDNSV</sequence>
<keyword evidence="2" id="KW-1185">Reference proteome</keyword>
<name>A0A8X6QQA8_NEPPI</name>
<evidence type="ECO:0000313" key="1">
    <source>
        <dbReference type="EMBL" id="GFU37092.1"/>
    </source>
</evidence>